<accession>A0A1H5FUG4</accession>
<dbReference type="EMBL" id="FNTL01000004">
    <property type="protein sequence ID" value="SEE07089.1"/>
    <property type="molecule type" value="Genomic_DNA"/>
</dbReference>
<dbReference type="AlphaFoldDB" id="A0A1H5FUG4"/>
<evidence type="ECO:0000313" key="2">
    <source>
        <dbReference type="Proteomes" id="UP000183407"/>
    </source>
</evidence>
<protein>
    <submittedName>
        <fullName evidence="1">Streptomycin 6-kinase</fullName>
    </submittedName>
</protein>
<sequence>MGDCLIRARHNAGVPDLELPTNLVREMDAYDAPDAPRRTWLAGLPAVVGTLAREWSLELGRPFQPGGVTSWTAPARTAAGDRVVLKVGWRHDEALHEADGLTAWHGDGAVRLLDHRVLDHTTALLLEACEPGTPLSEVRPPEEQDVVIAGLLRRLWIDPPADHPFRPLTSMCDIWADEFEEKPGPAPRIDPGLTRTGMDLFRELPRTATQSRLLCTDLHPDNVLAAAREPWLVIDPKPYVGDPTYDVLQHMLDHVDRLAADPAGFSDRMSGLLDLDAQRLRLWLFARCVEGSIDQPRLGHVAAMLRP</sequence>
<keyword evidence="1" id="KW-0418">Kinase</keyword>
<dbReference type="GO" id="GO:0016773">
    <property type="term" value="F:phosphotransferase activity, alcohol group as acceptor"/>
    <property type="evidence" value="ECO:0007669"/>
    <property type="project" value="InterPro"/>
</dbReference>
<dbReference type="GO" id="GO:0019748">
    <property type="term" value="P:secondary metabolic process"/>
    <property type="evidence" value="ECO:0007669"/>
    <property type="project" value="InterPro"/>
</dbReference>
<dbReference type="Proteomes" id="UP000183407">
    <property type="component" value="Unassembled WGS sequence"/>
</dbReference>
<dbReference type="OrthoDB" id="3638028at2"/>
<reference evidence="2" key="1">
    <citation type="submission" date="2016-10" db="EMBL/GenBank/DDBJ databases">
        <authorList>
            <person name="Varghese N."/>
        </authorList>
    </citation>
    <scope>NUCLEOTIDE SEQUENCE [LARGE SCALE GENOMIC DNA]</scope>
    <source>
        <strain evidence="2">DSM 44719</strain>
    </source>
</reference>
<gene>
    <name evidence="1" type="ORF">SAMN04490220_6542</name>
</gene>
<dbReference type="SUPFAM" id="SSF56112">
    <property type="entry name" value="Protein kinase-like (PK-like)"/>
    <property type="match status" value="1"/>
</dbReference>
<dbReference type="InterPro" id="IPR011009">
    <property type="entry name" value="Kinase-like_dom_sf"/>
</dbReference>
<organism evidence="1 2">
    <name type="scientific">Rhodococcus jostii</name>
    <dbReference type="NCBI Taxonomy" id="132919"/>
    <lineage>
        <taxon>Bacteria</taxon>
        <taxon>Bacillati</taxon>
        <taxon>Actinomycetota</taxon>
        <taxon>Actinomycetes</taxon>
        <taxon>Mycobacteriales</taxon>
        <taxon>Nocardiaceae</taxon>
        <taxon>Rhodococcus</taxon>
    </lineage>
</organism>
<dbReference type="GO" id="GO:0016301">
    <property type="term" value="F:kinase activity"/>
    <property type="evidence" value="ECO:0007669"/>
    <property type="project" value="UniProtKB-KW"/>
</dbReference>
<keyword evidence="1" id="KW-0808">Transferase</keyword>
<dbReference type="Pfam" id="PF04655">
    <property type="entry name" value="APH_6_hur"/>
    <property type="match status" value="1"/>
</dbReference>
<evidence type="ECO:0000313" key="1">
    <source>
        <dbReference type="EMBL" id="SEE07089.1"/>
    </source>
</evidence>
<dbReference type="InterPro" id="IPR006748">
    <property type="entry name" value="NH2Glyco/OHUrea_AB-resist_kin"/>
</dbReference>
<proteinExistence type="predicted"/>
<name>A0A1H5FUG4_RHOJO</name>